<organism evidence="2 3">
    <name type="scientific">Suillus plorans</name>
    <dbReference type="NCBI Taxonomy" id="116603"/>
    <lineage>
        <taxon>Eukaryota</taxon>
        <taxon>Fungi</taxon>
        <taxon>Dikarya</taxon>
        <taxon>Basidiomycota</taxon>
        <taxon>Agaricomycotina</taxon>
        <taxon>Agaricomycetes</taxon>
        <taxon>Agaricomycetidae</taxon>
        <taxon>Boletales</taxon>
        <taxon>Suillineae</taxon>
        <taxon>Suillaceae</taxon>
        <taxon>Suillus</taxon>
    </lineage>
</organism>
<proteinExistence type="predicted"/>
<dbReference type="Proteomes" id="UP000719766">
    <property type="component" value="Unassembled WGS sequence"/>
</dbReference>
<feature type="compositionally biased region" description="Gly residues" evidence="1">
    <location>
        <begin position="242"/>
        <end position="252"/>
    </location>
</feature>
<keyword evidence="3" id="KW-1185">Reference proteome</keyword>
<accession>A0A9P7DJT4</accession>
<name>A0A9P7DJT4_9AGAM</name>
<dbReference type="EMBL" id="JABBWE010000019">
    <property type="protein sequence ID" value="KAG1796312.1"/>
    <property type="molecule type" value="Genomic_DNA"/>
</dbReference>
<evidence type="ECO:0000313" key="2">
    <source>
        <dbReference type="EMBL" id="KAG1796312.1"/>
    </source>
</evidence>
<dbReference type="AlphaFoldDB" id="A0A9P7DJT4"/>
<comment type="caution">
    <text evidence="2">The sequence shown here is derived from an EMBL/GenBank/DDBJ whole genome shotgun (WGS) entry which is preliminary data.</text>
</comment>
<evidence type="ECO:0000256" key="1">
    <source>
        <dbReference type="SAM" id="MobiDB-lite"/>
    </source>
</evidence>
<feature type="compositionally biased region" description="Acidic residues" evidence="1">
    <location>
        <begin position="255"/>
        <end position="264"/>
    </location>
</feature>
<dbReference type="OrthoDB" id="2678783at2759"/>
<feature type="compositionally biased region" description="Basic and acidic residues" evidence="1">
    <location>
        <begin position="136"/>
        <end position="167"/>
    </location>
</feature>
<feature type="region of interest" description="Disordered" evidence="1">
    <location>
        <begin position="430"/>
        <end position="454"/>
    </location>
</feature>
<feature type="region of interest" description="Disordered" evidence="1">
    <location>
        <begin position="233"/>
        <end position="278"/>
    </location>
</feature>
<feature type="region of interest" description="Disordered" evidence="1">
    <location>
        <begin position="66"/>
        <end position="167"/>
    </location>
</feature>
<evidence type="ECO:0000313" key="3">
    <source>
        <dbReference type="Proteomes" id="UP000719766"/>
    </source>
</evidence>
<protein>
    <submittedName>
        <fullName evidence="2">Uncharacterized protein</fullName>
    </submittedName>
</protein>
<feature type="compositionally biased region" description="Polar residues" evidence="1">
    <location>
        <begin position="210"/>
        <end position="221"/>
    </location>
</feature>
<dbReference type="GeneID" id="64600092"/>
<dbReference type="RefSeq" id="XP_041161828.1">
    <property type="nucleotide sequence ID" value="XM_041306328.1"/>
</dbReference>
<feature type="compositionally biased region" description="Basic residues" evidence="1">
    <location>
        <begin position="75"/>
        <end position="90"/>
    </location>
</feature>
<feature type="region of interest" description="Disordered" evidence="1">
    <location>
        <begin position="290"/>
        <end position="365"/>
    </location>
</feature>
<feature type="region of interest" description="Disordered" evidence="1">
    <location>
        <begin position="1"/>
        <end position="21"/>
    </location>
</feature>
<sequence length="799" mass="86293">MSAEPAALRRTRPSNANKHPGEIVLRAKVHRRTAEEIAVAKAAEAEKATAAQVGIQRLARMELAMEEKQVNSATKKARPVRPPPKGKSKANKAVSEKEKSLSVVANDEAQGGLTENAALEQGLNDGPSKRKKKKGIRESINRARHEINSTSHHDGGGDSKGPTRADKGKSTLFFLNLTSNRTGRNPNFTLSGKIQNWISGVDKPSKPHTPATQTSNSVPPSTVFTHLTETSQVTIESTTSAGTGGKSGGALVGGFDDEEPEDDSLERQVAQSMDKKGREAVTTIALTLDDSDNSLYDDGPTRAPFTQSSEARPVPHPRPVPKRKADEILEVSSDSEFEDVSEAAGSDNDLLSDIDGDDFSMDVDPRQSDLKLTTSQPVVKQGPADTGVLMRMLSKPEKACRTTNSTSVKTVDTNTPAAKKVKTEPITAPISATPAQAQPEVQFDTPAKSVKPRAQYRTTDLPAPVQADQRWAKKFCPTVILWMGSLEDDLVWTITDVKLLEHVQIIFDAVYPELSLKVVQNGTVQRLSEWRSTFGSTAIALVIDFLLTNQDCDPQVLSRLLLKDYAFLFADMDLRDPLGVYHSAFMLQLFGKAHLASIGGHANIPALKTHTLATSGMVGAFSLCAAALERAVEMIAVGDIKAEDILAATSSTKISVKLPKVLNKATGKETSIPFLFSRDRCAKKTKNYARSIKKKGAAFVTSLTEIARSAWKENVWPADSTVTDDESDDERALLCIYNLTAPRPRAATPAGNHFTILLFSALNPVQISPRASSRPSSSLSCTASSLLFAVIICVLPLVF</sequence>
<gene>
    <name evidence="2" type="ORF">HD556DRAFT_1441612</name>
</gene>
<reference evidence="2" key="1">
    <citation type="journal article" date="2020" name="New Phytol.">
        <title>Comparative genomics reveals dynamic genome evolution in host specialist ectomycorrhizal fungi.</title>
        <authorList>
            <person name="Lofgren L.A."/>
            <person name="Nguyen N.H."/>
            <person name="Vilgalys R."/>
            <person name="Ruytinx J."/>
            <person name="Liao H.L."/>
            <person name="Branco S."/>
            <person name="Kuo A."/>
            <person name="LaButti K."/>
            <person name="Lipzen A."/>
            <person name="Andreopoulos W."/>
            <person name="Pangilinan J."/>
            <person name="Riley R."/>
            <person name="Hundley H."/>
            <person name="Na H."/>
            <person name="Barry K."/>
            <person name="Grigoriev I.V."/>
            <person name="Stajich J.E."/>
            <person name="Kennedy P.G."/>
        </authorList>
    </citation>
    <scope>NUCLEOTIDE SEQUENCE</scope>
    <source>
        <strain evidence="2">S12</strain>
    </source>
</reference>
<feature type="region of interest" description="Disordered" evidence="1">
    <location>
        <begin position="199"/>
        <end position="221"/>
    </location>
</feature>
<feature type="compositionally biased region" description="Acidic residues" evidence="1">
    <location>
        <begin position="350"/>
        <end position="361"/>
    </location>
</feature>